<dbReference type="Proteomes" id="UP000422736">
    <property type="component" value="Chromosome 1"/>
</dbReference>
<dbReference type="CDD" id="cd06145">
    <property type="entry name" value="REX1_like"/>
    <property type="match status" value="1"/>
</dbReference>
<protein>
    <submittedName>
        <fullName evidence="10">RNA exonuclease 1</fullName>
    </submittedName>
</protein>
<evidence type="ECO:0000256" key="1">
    <source>
        <dbReference type="ARBA" id="ARBA00004123"/>
    </source>
</evidence>
<keyword evidence="11" id="KW-1185">Reference proteome</keyword>
<dbReference type="GO" id="GO:0004527">
    <property type="term" value="F:exonuclease activity"/>
    <property type="evidence" value="ECO:0007669"/>
    <property type="project" value="UniProtKB-KW"/>
</dbReference>
<feature type="region of interest" description="Disordered" evidence="8">
    <location>
        <begin position="688"/>
        <end position="712"/>
    </location>
</feature>
<dbReference type="InterPro" id="IPR036397">
    <property type="entry name" value="RNaseH_sf"/>
</dbReference>
<name>A0ABX6ENB7_KLUMA</name>
<dbReference type="InterPro" id="IPR013520">
    <property type="entry name" value="Ribonucl_H"/>
</dbReference>
<evidence type="ECO:0000256" key="8">
    <source>
        <dbReference type="SAM" id="MobiDB-lite"/>
    </source>
</evidence>
<dbReference type="InterPro" id="IPR012337">
    <property type="entry name" value="RNaseH-like_sf"/>
</dbReference>
<keyword evidence="3" id="KW-0698">rRNA processing</keyword>
<reference evidence="10 11" key="1">
    <citation type="submission" date="2016-03" db="EMBL/GenBank/DDBJ databases">
        <title>How can Kluyveromyces marxianus grow so fast - potential evolutionary course in Saccharomyces Complex revealed by comparative genomics.</title>
        <authorList>
            <person name="Mo W."/>
            <person name="Lu W."/>
            <person name="Yang X."/>
            <person name="Qi J."/>
            <person name="Lv H."/>
        </authorList>
    </citation>
    <scope>NUCLEOTIDE SEQUENCE [LARGE SCALE GENOMIC DNA]</scope>
    <source>
        <strain evidence="10 11">FIM1</strain>
    </source>
</reference>
<dbReference type="InterPro" id="IPR047021">
    <property type="entry name" value="REXO1/3/4-like"/>
</dbReference>
<evidence type="ECO:0000256" key="2">
    <source>
        <dbReference type="ARBA" id="ARBA00006357"/>
    </source>
</evidence>
<comment type="subcellular location">
    <subcellularLocation>
        <location evidence="1">Nucleus</location>
    </subcellularLocation>
</comment>
<evidence type="ECO:0000256" key="6">
    <source>
        <dbReference type="ARBA" id="ARBA00022839"/>
    </source>
</evidence>
<evidence type="ECO:0000256" key="7">
    <source>
        <dbReference type="ARBA" id="ARBA00023242"/>
    </source>
</evidence>
<dbReference type="Gene3D" id="3.30.420.10">
    <property type="entry name" value="Ribonuclease H-like superfamily/Ribonuclease H"/>
    <property type="match status" value="1"/>
</dbReference>
<sequence>MSNSVSSSPKSAVLVSPGKNAEISHGITTESLAAAPSPTVDTKNNIINNSNSNNNSLSVRSRVERLSICEGTETKDEILSKLHPPSSSSSRDSVSVTDGKEDDEITDINNTQSGSKRRRRRSSAVQSSSSLDNLKRDNLSTSSLAVPKKKKKSTKSVNIVLEKLSKPLSIKDLRDLVLFAFRDTNNAPSWLQIDNRSALQKIIVLFVPGLLPEDFSKDAEHKEKLTSFADNLETLTGSHTLPPTLFSNPEAQWYNLPLCAPGSKNSLFSAYNSFVNVGLNKKEKEKKRAQLSKKKVVMDDLLMTVDNLIENDYPIHLETPGLSDEFKETLQENYSKPEYKDWVNTKSFEHEAPHTFAIDCEMCLSDNGPVLTRCSVVDFNEKLIYDKLVKPDVPIIDYLTRYSGITEEKLRDVTTTLKDVQEDLLKIISTDDVLIGHSLQSDLNVLKVRHTRIVDTAIIYEHKAGPPFKPGLKYLASEHLNIDIQKDTGLGHDSYEDAKTCLELTKLKIQNGLAFGLGINTENLFHRLSRSGVSSMILNDSASRQSKVLKSDSSNELHVRCKDDQMIVDEICEHIEEHNFFVGRLRELEFARQFATCNNPDTKIAESPEIAIHNLKERFTKIYEHLPPSSMLLVCSGTGDTREWIKIMGELNKLDKDVRFSEKAKREEEIQQSVKTARDAISFMTVKAMKPKQLQPPLQPPQQQPSNENGIN</sequence>
<feature type="domain" description="Exonuclease" evidence="9">
    <location>
        <begin position="354"/>
        <end position="514"/>
    </location>
</feature>
<comment type="similarity">
    <text evidence="2">Belongs to the REXO1/REXO3 family.</text>
</comment>
<proteinExistence type="inferred from homology"/>
<feature type="region of interest" description="Disordered" evidence="8">
    <location>
        <begin position="27"/>
        <end position="58"/>
    </location>
</feature>
<dbReference type="SMART" id="SM00479">
    <property type="entry name" value="EXOIII"/>
    <property type="match status" value="1"/>
</dbReference>
<keyword evidence="5" id="KW-0378">Hydrolase</keyword>
<gene>
    <name evidence="10" type="primary">RNH70</name>
    <name evidence="10" type="ORF">FIM1_341</name>
</gene>
<dbReference type="SUPFAM" id="SSF53098">
    <property type="entry name" value="Ribonuclease H-like"/>
    <property type="match status" value="1"/>
</dbReference>
<feature type="compositionally biased region" description="Low complexity" evidence="8">
    <location>
        <begin position="86"/>
        <end position="96"/>
    </location>
</feature>
<feature type="compositionally biased region" description="Low complexity" evidence="8">
    <location>
        <begin position="44"/>
        <end position="56"/>
    </location>
</feature>
<evidence type="ECO:0000259" key="9">
    <source>
        <dbReference type="SMART" id="SM00479"/>
    </source>
</evidence>
<dbReference type="PANTHER" id="PTHR12801:SF115">
    <property type="entry name" value="FI18136P1-RELATED"/>
    <property type="match status" value="1"/>
</dbReference>
<evidence type="ECO:0000256" key="5">
    <source>
        <dbReference type="ARBA" id="ARBA00022801"/>
    </source>
</evidence>
<organism evidence="10 11">
    <name type="scientific">Kluyveromyces marxianus</name>
    <name type="common">Yeast</name>
    <name type="synonym">Candida kefyr</name>
    <dbReference type="NCBI Taxonomy" id="4911"/>
    <lineage>
        <taxon>Eukaryota</taxon>
        <taxon>Fungi</taxon>
        <taxon>Dikarya</taxon>
        <taxon>Ascomycota</taxon>
        <taxon>Saccharomycotina</taxon>
        <taxon>Saccharomycetes</taxon>
        <taxon>Saccharomycetales</taxon>
        <taxon>Saccharomycetaceae</taxon>
        <taxon>Kluyveromyces</taxon>
    </lineage>
</organism>
<accession>A0ABX6ENB7</accession>
<dbReference type="EMBL" id="CP015054">
    <property type="protein sequence ID" value="QGN13698.1"/>
    <property type="molecule type" value="Genomic_DNA"/>
</dbReference>
<dbReference type="PANTHER" id="PTHR12801">
    <property type="entry name" value="RNA EXONUCLEASE REXO1 / RECO3 FAMILY MEMBER-RELATED"/>
    <property type="match status" value="1"/>
</dbReference>
<evidence type="ECO:0000313" key="11">
    <source>
        <dbReference type="Proteomes" id="UP000422736"/>
    </source>
</evidence>
<keyword evidence="6 10" id="KW-0269">Exonuclease</keyword>
<dbReference type="InterPro" id="IPR034922">
    <property type="entry name" value="REX1-like_exo"/>
</dbReference>
<dbReference type="Pfam" id="PF00929">
    <property type="entry name" value="RNase_T"/>
    <property type="match status" value="1"/>
</dbReference>
<evidence type="ECO:0000313" key="10">
    <source>
        <dbReference type="EMBL" id="QGN13698.1"/>
    </source>
</evidence>
<keyword evidence="7" id="KW-0539">Nucleus</keyword>
<evidence type="ECO:0000256" key="3">
    <source>
        <dbReference type="ARBA" id="ARBA00022552"/>
    </source>
</evidence>
<evidence type="ECO:0000256" key="4">
    <source>
        <dbReference type="ARBA" id="ARBA00022722"/>
    </source>
</evidence>
<feature type="region of interest" description="Disordered" evidence="8">
    <location>
        <begin position="76"/>
        <end position="148"/>
    </location>
</feature>
<keyword evidence="4" id="KW-0540">Nuclease</keyword>